<evidence type="ECO:0000256" key="2">
    <source>
        <dbReference type="ARBA" id="ARBA00007362"/>
    </source>
</evidence>
<accession>A0A1M5VT50</accession>
<feature type="region of interest" description="Disordered" evidence="7">
    <location>
        <begin position="331"/>
        <end position="350"/>
    </location>
</feature>
<feature type="transmembrane region" description="Helical" evidence="8">
    <location>
        <begin position="152"/>
        <end position="171"/>
    </location>
</feature>
<dbReference type="PANTHER" id="PTHR42920">
    <property type="entry name" value="OS03G0707200 PROTEIN-RELATED"/>
    <property type="match status" value="1"/>
</dbReference>
<feature type="transmembrane region" description="Helical" evidence="8">
    <location>
        <begin position="38"/>
        <end position="56"/>
    </location>
</feature>
<evidence type="ECO:0000313" key="11">
    <source>
        <dbReference type="Proteomes" id="UP000184389"/>
    </source>
</evidence>
<comment type="subcellular location">
    <subcellularLocation>
        <location evidence="1">Cell membrane</location>
        <topology evidence="1">Multi-pass membrane protein</topology>
    </subcellularLocation>
</comment>
<feature type="transmembrane region" description="Helical" evidence="8">
    <location>
        <begin position="270"/>
        <end position="287"/>
    </location>
</feature>
<dbReference type="InterPro" id="IPR000620">
    <property type="entry name" value="EamA_dom"/>
</dbReference>
<evidence type="ECO:0000256" key="1">
    <source>
        <dbReference type="ARBA" id="ARBA00004651"/>
    </source>
</evidence>
<dbReference type="AlphaFoldDB" id="A0A1M5VT50"/>
<feature type="domain" description="EamA" evidence="9">
    <location>
        <begin position="9"/>
        <end position="145"/>
    </location>
</feature>
<dbReference type="PANTHER" id="PTHR42920:SF11">
    <property type="entry name" value="INNER MEMBRANE PROTEIN YTFF"/>
    <property type="match status" value="1"/>
</dbReference>
<proteinExistence type="inferred from homology"/>
<evidence type="ECO:0000256" key="6">
    <source>
        <dbReference type="ARBA" id="ARBA00023136"/>
    </source>
</evidence>
<dbReference type="Pfam" id="PF00892">
    <property type="entry name" value="EamA"/>
    <property type="match status" value="2"/>
</dbReference>
<evidence type="ECO:0000256" key="3">
    <source>
        <dbReference type="ARBA" id="ARBA00022475"/>
    </source>
</evidence>
<keyword evidence="6 8" id="KW-0472">Membrane</keyword>
<reference evidence="10 11" key="1">
    <citation type="submission" date="2016-11" db="EMBL/GenBank/DDBJ databases">
        <authorList>
            <person name="Jaros S."/>
            <person name="Januszkiewicz K."/>
            <person name="Wedrychowicz H."/>
        </authorList>
    </citation>
    <scope>NUCLEOTIDE SEQUENCE [LARGE SCALE GENOMIC DNA]</scope>
    <source>
        <strain evidence="10 11">DSM 13106</strain>
    </source>
</reference>
<feature type="transmembrane region" description="Helical" evidence="8">
    <location>
        <begin position="101"/>
        <end position="122"/>
    </location>
</feature>
<dbReference type="EMBL" id="FQXR01000004">
    <property type="protein sequence ID" value="SHH78103.1"/>
    <property type="molecule type" value="Genomic_DNA"/>
</dbReference>
<gene>
    <name evidence="10" type="ORF">SAMN02745180_01030</name>
</gene>
<name>A0A1M5VT50_9FIRM</name>
<sequence>MENKQYEVIFFAILAATLYATSSPISKLLLKKIPPTLMASFLYLGAGLGMSIIDLIRHKKYKGKIEAKLTRQELPYTIGMVALDVAAPIFLMIGLTTTSAANVSLLNNFEIVATSLIALVIFKEPIGKRLCVAIFLITMSSIILSVEDISSFAFSFGSVFVLLACICWGFENNCTRKLSAKDPLQVVIIKGFGSGISSLIIALILGEKANNIPFIMVALILGFFAYGLSIFFYIYAQRDLGAAKTSAYYAVSPFIGVGLSLIIFREIPTPSFIIALFIMIIGMYFASTEEHNHVHHHIAITHEHSHSHDDGHHNHSHNETIVGKHTHIHTHEECTHSHKHNQDIHHIHAH</sequence>
<dbReference type="RefSeq" id="WP_072743703.1">
    <property type="nucleotide sequence ID" value="NZ_FQXR01000004.1"/>
</dbReference>
<dbReference type="Proteomes" id="UP000184389">
    <property type="component" value="Unassembled WGS sequence"/>
</dbReference>
<feature type="transmembrane region" description="Helical" evidence="8">
    <location>
        <begin position="183"/>
        <end position="206"/>
    </location>
</feature>
<evidence type="ECO:0000256" key="7">
    <source>
        <dbReference type="SAM" id="MobiDB-lite"/>
    </source>
</evidence>
<dbReference type="SUPFAM" id="SSF103481">
    <property type="entry name" value="Multidrug resistance efflux transporter EmrE"/>
    <property type="match status" value="2"/>
</dbReference>
<feature type="transmembrane region" description="Helical" evidence="8">
    <location>
        <begin position="212"/>
        <end position="235"/>
    </location>
</feature>
<keyword evidence="3" id="KW-1003">Cell membrane</keyword>
<evidence type="ECO:0000259" key="9">
    <source>
        <dbReference type="Pfam" id="PF00892"/>
    </source>
</evidence>
<keyword evidence="11" id="KW-1185">Reference proteome</keyword>
<protein>
    <submittedName>
        <fullName evidence="10">Permease of the drug/metabolite transporter (DMT) superfamily</fullName>
    </submittedName>
</protein>
<evidence type="ECO:0000256" key="8">
    <source>
        <dbReference type="SAM" id="Phobius"/>
    </source>
</evidence>
<feature type="domain" description="EamA" evidence="9">
    <location>
        <begin position="156"/>
        <end position="287"/>
    </location>
</feature>
<dbReference type="GO" id="GO:0005886">
    <property type="term" value="C:plasma membrane"/>
    <property type="evidence" value="ECO:0007669"/>
    <property type="project" value="UniProtKB-SubCell"/>
</dbReference>
<evidence type="ECO:0000256" key="4">
    <source>
        <dbReference type="ARBA" id="ARBA00022692"/>
    </source>
</evidence>
<keyword evidence="5 8" id="KW-1133">Transmembrane helix</keyword>
<comment type="similarity">
    <text evidence="2">Belongs to the EamA transporter family.</text>
</comment>
<feature type="transmembrane region" description="Helical" evidence="8">
    <location>
        <begin position="247"/>
        <end position="264"/>
    </location>
</feature>
<keyword evidence="4 8" id="KW-0812">Transmembrane</keyword>
<dbReference type="InterPro" id="IPR037185">
    <property type="entry name" value="EmrE-like"/>
</dbReference>
<feature type="transmembrane region" description="Helical" evidence="8">
    <location>
        <begin position="129"/>
        <end position="146"/>
    </location>
</feature>
<organism evidence="10 11">
    <name type="scientific">Sporanaerobacter acetigenes DSM 13106</name>
    <dbReference type="NCBI Taxonomy" id="1123281"/>
    <lineage>
        <taxon>Bacteria</taxon>
        <taxon>Bacillati</taxon>
        <taxon>Bacillota</taxon>
        <taxon>Tissierellia</taxon>
        <taxon>Tissierellales</taxon>
        <taxon>Sporanaerobacteraceae</taxon>
        <taxon>Sporanaerobacter</taxon>
    </lineage>
</organism>
<dbReference type="InterPro" id="IPR051258">
    <property type="entry name" value="Diverse_Substrate_Transporter"/>
</dbReference>
<evidence type="ECO:0000313" key="10">
    <source>
        <dbReference type="EMBL" id="SHH78103.1"/>
    </source>
</evidence>
<evidence type="ECO:0000256" key="5">
    <source>
        <dbReference type="ARBA" id="ARBA00022989"/>
    </source>
</evidence>
<feature type="transmembrane region" description="Helical" evidence="8">
    <location>
        <begin position="76"/>
        <end position="95"/>
    </location>
</feature>
<dbReference type="OrthoDB" id="9794287at2"/>